<reference evidence="6 7" key="1">
    <citation type="submission" date="2019-09" db="EMBL/GenBank/DDBJ databases">
        <title>Draft genome sequence of Psychrobacter nivimaris LAMA 639, in search for biotechnological relevant genes.</title>
        <authorList>
            <person name="Lima A.O.S."/>
            <person name="Staloch B.E.K."/>
            <person name="Freitas R.C."/>
            <person name="Niero H."/>
            <person name="Silva M.A.C."/>
        </authorList>
    </citation>
    <scope>NUCLEOTIDE SEQUENCE [LARGE SCALE GENOMIC DNA]</scope>
    <source>
        <strain evidence="6 7">LAMA 639</strain>
    </source>
</reference>
<feature type="transmembrane region" description="Helical" evidence="4">
    <location>
        <begin position="338"/>
        <end position="356"/>
    </location>
</feature>
<evidence type="ECO:0000313" key="7">
    <source>
        <dbReference type="Proteomes" id="UP000471465"/>
    </source>
</evidence>
<organism evidence="6 7">
    <name type="scientific">Psychrobacter nivimaris</name>
    <dbReference type="NCBI Taxonomy" id="281738"/>
    <lineage>
        <taxon>Bacteria</taxon>
        <taxon>Pseudomonadati</taxon>
        <taxon>Pseudomonadota</taxon>
        <taxon>Gammaproteobacteria</taxon>
        <taxon>Moraxellales</taxon>
        <taxon>Moraxellaceae</taxon>
        <taxon>Psychrobacter</taxon>
    </lineage>
</organism>
<feature type="transmembrane region" description="Helical" evidence="4">
    <location>
        <begin position="362"/>
        <end position="381"/>
    </location>
</feature>
<dbReference type="EMBL" id="VZIZ01000007">
    <property type="protein sequence ID" value="KAF0569631.1"/>
    <property type="molecule type" value="Genomic_DNA"/>
</dbReference>
<dbReference type="GO" id="GO:0005886">
    <property type="term" value="C:plasma membrane"/>
    <property type="evidence" value="ECO:0007669"/>
    <property type="project" value="TreeGrafter"/>
</dbReference>
<comment type="caution">
    <text evidence="6">The sequence shown here is derived from an EMBL/GenBank/DDBJ whole genome shotgun (WGS) entry which is preliminary data.</text>
</comment>
<dbReference type="AlphaFoldDB" id="A0A6N7C2Z3"/>
<keyword evidence="2 4" id="KW-1133">Transmembrane helix</keyword>
<feature type="transmembrane region" description="Helical" evidence="4">
    <location>
        <begin position="221"/>
        <end position="239"/>
    </location>
</feature>
<feature type="transmembrane region" description="Helical" evidence="4">
    <location>
        <begin position="57"/>
        <end position="80"/>
    </location>
</feature>
<proteinExistence type="predicted"/>
<evidence type="ECO:0000256" key="4">
    <source>
        <dbReference type="SAM" id="Phobius"/>
    </source>
</evidence>
<keyword evidence="7" id="KW-1185">Reference proteome</keyword>
<dbReference type="SUPFAM" id="SSF103473">
    <property type="entry name" value="MFS general substrate transporter"/>
    <property type="match status" value="1"/>
</dbReference>
<evidence type="ECO:0000256" key="3">
    <source>
        <dbReference type="ARBA" id="ARBA00023136"/>
    </source>
</evidence>
<feature type="domain" description="Major facilitator superfamily (MFS) profile" evidence="5">
    <location>
        <begin position="60"/>
        <end position="452"/>
    </location>
</feature>
<keyword evidence="3 4" id="KW-0472">Membrane</keyword>
<dbReference type="InterPro" id="IPR010645">
    <property type="entry name" value="MFS_4"/>
</dbReference>
<feature type="transmembrane region" description="Helical" evidence="4">
    <location>
        <begin position="132"/>
        <end position="152"/>
    </location>
</feature>
<dbReference type="GO" id="GO:0022857">
    <property type="term" value="F:transmembrane transporter activity"/>
    <property type="evidence" value="ECO:0007669"/>
    <property type="project" value="InterPro"/>
</dbReference>
<name>A0A6N7C2Z3_9GAMM</name>
<evidence type="ECO:0000313" key="6">
    <source>
        <dbReference type="EMBL" id="KAF0569631.1"/>
    </source>
</evidence>
<accession>A0A6N7C2Z3</accession>
<dbReference type="RefSeq" id="WP_160021289.1">
    <property type="nucleotide sequence ID" value="NZ_VZIZ01000007.1"/>
</dbReference>
<dbReference type="InterPro" id="IPR036259">
    <property type="entry name" value="MFS_trans_sf"/>
</dbReference>
<dbReference type="Gene3D" id="1.20.1250.20">
    <property type="entry name" value="MFS general substrate transporter like domains"/>
    <property type="match status" value="2"/>
</dbReference>
<feature type="transmembrane region" description="Helical" evidence="4">
    <location>
        <begin position="272"/>
        <end position="300"/>
    </location>
</feature>
<feature type="transmembrane region" description="Helical" evidence="4">
    <location>
        <begin position="158"/>
        <end position="179"/>
    </location>
</feature>
<feature type="transmembrane region" description="Helical" evidence="4">
    <location>
        <begin position="388"/>
        <end position="408"/>
    </location>
</feature>
<dbReference type="InterPro" id="IPR020846">
    <property type="entry name" value="MFS_dom"/>
</dbReference>
<feature type="transmembrane region" description="Helical" evidence="4">
    <location>
        <begin position="312"/>
        <end position="331"/>
    </location>
</feature>
<dbReference type="Proteomes" id="UP000471465">
    <property type="component" value="Unassembled WGS sequence"/>
</dbReference>
<feature type="transmembrane region" description="Helical" evidence="4">
    <location>
        <begin position="428"/>
        <end position="447"/>
    </location>
</feature>
<evidence type="ECO:0000259" key="5">
    <source>
        <dbReference type="PROSITE" id="PS50850"/>
    </source>
</evidence>
<keyword evidence="1 4" id="KW-0812">Transmembrane</keyword>
<sequence>MDTIQNKEVITYDLNLVTIYTASFQLVGEPDGMTQRDSRDQGNQDNPAPPKLGRLHYAWIVAATGSVAMFCGLGLGRFAFGMLLPSMSSSLGLNYTQSGILGFTNLIGYLVAVLLSPFILPRLGTRTTATASLLLIAVSMLGMAFTTSFPILCALYVLTGIGSGGVVLPMMSVMSHWFFPSHRGLALGLVMAGPGFGIILSGFVVPKLLPFSTLLSWQTGWLIFAVINIAVAWLTFTLIRNHPDDVRQSPFGRAPTLPVKNKKKLERSNIKLLVHLGVIFAIYGATYMVYVTFIVTSMVGSYQLSEATAGGVWAWIGLLSMFSGMLFGWISDHIGRRLGLALAYFFLAIAYLLVGLTNWSLGLYLSIILFGIVVWSVPVIMAASAGDYFGPAAAASALAALTFAFSSGQALGPVTAGYLAEVTGDFSISYMISGIAAFVALGLALLLRPQKQA</sequence>
<dbReference type="PANTHER" id="PTHR23537:SF1">
    <property type="entry name" value="SUGAR TRANSPORTER"/>
    <property type="match status" value="1"/>
</dbReference>
<dbReference type="Pfam" id="PF06779">
    <property type="entry name" value="MFS_4"/>
    <property type="match status" value="1"/>
</dbReference>
<dbReference type="PROSITE" id="PS50850">
    <property type="entry name" value="MFS"/>
    <property type="match status" value="1"/>
</dbReference>
<dbReference type="PANTHER" id="PTHR23537">
    <property type="match status" value="1"/>
</dbReference>
<evidence type="ECO:0000256" key="2">
    <source>
        <dbReference type="ARBA" id="ARBA00022989"/>
    </source>
</evidence>
<evidence type="ECO:0000256" key="1">
    <source>
        <dbReference type="ARBA" id="ARBA00022692"/>
    </source>
</evidence>
<feature type="transmembrane region" description="Helical" evidence="4">
    <location>
        <begin position="186"/>
        <end position="209"/>
    </location>
</feature>
<gene>
    <name evidence="6" type="ORF">FQV37_2658</name>
</gene>
<feature type="transmembrane region" description="Helical" evidence="4">
    <location>
        <begin position="100"/>
        <end position="120"/>
    </location>
</feature>
<protein>
    <submittedName>
        <fullName evidence="6">Putative MFS-type transporter</fullName>
    </submittedName>
</protein>